<dbReference type="Pfam" id="PF13516">
    <property type="entry name" value="LRR_6"/>
    <property type="match status" value="5"/>
</dbReference>
<dbReference type="AlphaFoldDB" id="A0A7S3PI36"/>
<dbReference type="EMBL" id="HBIN01013060">
    <property type="protein sequence ID" value="CAE0439672.1"/>
    <property type="molecule type" value="Transcribed_RNA"/>
</dbReference>
<evidence type="ECO:0000256" key="1">
    <source>
        <dbReference type="ARBA" id="ARBA00012513"/>
    </source>
</evidence>
<dbReference type="Gene3D" id="3.80.10.10">
    <property type="entry name" value="Ribonuclease Inhibitor"/>
    <property type="match status" value="2"/>
</dbReference>
<reference evidence="12" key="1">
    <citation type="submission" date="2021-01" db="EMBL/GenBank/DDBJ databases">
        <authorList>
            <person name="Corre E."/>
            <person name="Pelletier E."/>
            <person name="Niang G."/>
            <person name="Scheremetjew M."/>
            <person name="Finn R."/>
            <person name="Kale V."/>
            <person name="Holt S."/>
            <person name="Cochrane G."/>
            <person name="Meng A."/>
            <person name="Brown T."/>
            <person name="Cohen L."/>
        </authorList>
    </citation>
    <scope>NUCLEOTIDE SEQUENCE</scope>
    <source>
        <strain evidence="12">GSBS06</strain>
    </source>
</reference>
<protein>
    <recommendedName>
        <fullName evidence="1">non-specific serine/threonine protein kinase</fullName>
        <ecNumber evidence="1">2.7.11.1</ecNumber>
    </recommendedName>
</protein>
<dbReference type="InterPro" id="IPR027417">
    <property type="entry name" value="P-loop_NTPase"/>
</dbReference>
<keyword evidence="3" id="KW-0808">Transferase</keyword>
<evidence type="ECO:0000256" key="9">
    <source>
        <dbReference type="ARBA" id="ARBA00048679"/>
    </source>
</evidence>
<evidence type="ECO:0000256" key="10">
    <source>
        <dbReference type="SAM" id="MobiDB-lite"/>
    </source>
</evidence>
<dbReference type="SMART" id="SM00368">
    <property type="entry name" value="LRR_RI"/>
    <property type="match status" value="7"/>
</dbReference>
<keyword evidence="7" id="KW-0067">ATP-binding</keyword>
<evidence type="ECO:0000256" key="6">
    <source>
        <dbReference type="ARBA" id="ARBA00022777"/>
    </source>
</evidence>
<dbReference type="PROSITE" id="PS51424">
    <property type="entry name" value="ROC"/>
    <property type="match status" value="1"/>
</dbReference>
<gene>
    <name evidence="12" type="ORF">ASTO00021_LOCUS9854</name>
</gene>
<keyword evidence="5" id="KW-0547">Nucleotide-binding</keyword>
<dbReference type="PANTHER" id="PTHR47679">
    <property type="entry name" value="PROTEIN TORNADO 1"/>
    <property type="match status" value="1"/>
</dbReference>
<dbReference type="InterPro" id="IPR020859">
    <property type="entry name" value="ROC"/>
</dbReference>
<feature type="domain" description="Roc" evidence="11">
    <location>
        <begin position="306"/>
        <end position="611"/>
    </location>
</feature>
<dbReference type="GO" id="GO:0004674">
    <property type="term" value="F:protein serine/threonine kinase activity"/>
    <property type="evidence" value="ECO:0007669"/>
    <property type="project" value="UniProtKB-KW"/>
</dbReference>
<dbReference type="InterPro" id="IPR032675">
    <property type="entry name" value="LRR_dom_sf"/>
</dbReference>
<dbReference type="Gene3D" id="3.30.70.1390">
    <property type="entry name" value="ROC domain from the Parkinson's disease-associated leucine-rich repeat kinase 2"/>
    <property type="match status" value="1"/>
</dbReference>
<dbReference type="GO" id="GO:0005524">
    <property type="term" value="F:ATP binding"/>
    <property type="evidence" value="ECO:0007669"/>
    <property type="project" value="UniProtKB-KW"/>
</dbReference>
<keyword evidence="2" id="KW-0723">Serine/threonine-protein kinase</keyword>
<evidence type="ECO:0000256" key="3">
    <source>
        <dbReference type="ARBA" id="ARBA00022679"/>
    </source>
</evidence>
<dbReference type="Pfam" id="PF16095">
    <property type="entry name" value="COR-A"/>
    <property type="match status" value="1"/>
</dbReference>
<evidence type="ECO:0000256" key="7">
    <source>
        <dbReference type="ARBA" id="ARBA00022840"/>
    </source>
</evidence>
<comment type="catalytic activity">
    <reaction evidence="9">
        <text>L-seryl-[protein] + ATP = O-phospho-L-seryl-[protein] + ADP + H(+)</text>
        <dbReference type="Rhea" id="RHEA:17989"/>
        <dbReference type="Rhea" id="RHEA-COMP:9863"/>
        <dbReference type="Rhea" id="RHEA-COMP:11604"/>
        <dbReference type="ChEBI" id="CHEBI:15378"/>
        <dbReference type="ChEBI" id="CHEBI:29999"/>
        <dbReference type="ChEBI" id="CHEBI:30616"/>
        <dbReference type="ChEBI" id="CHEBI:83421"/>
        <dbReference type="ChEBI" id="CHEBI:456216"/>
        <dbReference type="EC" id="2.7.11.1"/>
    </reaction>
</comment>
<dbReference type="SUPFAM" id="SSF52047">
    <property type="entry name" value="RNI-like"/>
    <property type="match status" value="1"/>
</dbReference>
<dbReference type="Gene3D" id="3.40.50.300">
    <property type="entry name" value="P-loop containing nucleotide triphosphate hydrolases"/>
    <property type="match status" value="2"/>
</dbReference>
<keyword evidence="4" id="KW-0677">Repeat</keyword>
<sequence>MAQRRQQQQVEDRVRLLFAGQDGWIHQLEEQKVTEIGALGGFSLGSRPKLVKRFAKALGKNESLKKLCLDNCDLRDAGVSYIAKALLRNDTLDCLSLCNNSIKVKGASHLAKLLKDNKTLRNVSLNSNNLRDSEIEYFAAGLRVNDTLRILYLNHNHIGDTGTADLADSLAFNHGLVELHLRGNNIGKIGAQYISDALKANKNLGMLDLGGNNIGDTGAESLATALLFNQSLWKLNIDWNNLSDKGIVGFSTALESNKTLTDLRTWGNDFNEFGDPGMYQHVIERLLKRNKETKEKQFREALNSEESATWNRSRLMFVGQGKAGKTATVRSLLGQPFVADWDSTIGADISEVKSTREKGEWRKDSLNSESDPVSSYFAARIMLGMGKPKLHVLREQIGSEEKKYVQKTNKTKTTYEKQDKKYVREARLDKNTGSSSRNKVAKDSNTMMNSPGGRKNEVVQEYDENLLLNARNDADALILSLWDFGGQKVFYAMHHLFLTKHGVYLLVFDMREILNLRTRNAAMKYMSFWLSSIRLHAPLSPILLVGTFLDRIDSEGDLREINNILREKMKSSAAQIINCDSEDLVFFPVDNEKGFGIIELRLKIEEVARNGSLFNEQVSMRFINFLDELLSAKYRENEQKPFLTLPVVKKMASKVGINNSATLLMALEFFHECGMLIHLTATQALTNMIILKPQWLIDALSKVIRDVDNVQHVHDIDEFANVGLKADLDMVSENALASRDFLEYVWEKEHVDFLIDLMRHTMLLSEWNFQRNFGKEKLFLIPSLLRDKKTFKGENAFMKNKPSCIFDFSTGFLPIGVFERLICLVVGHSVICRKKQIQIDYNSELMEPKLYLNFGSIEFEPGLILNILRRDSDIHDLQQIVLVVEDISRSAEGFVVVQAMLQKLNNDVMGTGLVWDILFESPGDKEEQVLSYDEAKKQSISPWFDQDKNFNSRSDSVEILNADIDNFLESL</sequence>
<evidence type="ECO:0000256" key="4">
    <source>
        <dbReference type="ARBA" id="ARBA00022737"/>
    </source>
</evidence>
<feature type="region of interest" description="Disordered" evidence="10">
    <location>
        <begin position="424"/>
        <end position="455"/>
    </location>
</feature>
<proteinExistence type="predicted"/>
<evidence type="ECO:0000256" key="5">
    <source>
        <dbReference type="ARBA" id="ARBA00022741"/>
    </source>
</evidence>
<comment type="catalytic activity">
    <reaction evidence="8">
        <text>L-threonyl-[protein] + ATP = O-phospho-L-threonyl-[protein] + ADP + H(+)</text>
        <dbReference type="Rhea" id="RHEA:46608"/>
        <dbReference type="Rhea" id="RHEA-COMP:11060"/>
        <dbReference type="Rhea" id="RHEA-COMP:11605"/>
        <dbReference type="ChEBI" id="CHEBI:15378"/>
        <dbReference type="ChEBI" id="CHEBI:30013"/>
        <dbReference type="ChEBI" id="CHEBI:30616"/>
        <dbReference type="ChEBI" id="CHEBI:61977"/>
        <dbReference type="ChEBI" id="CHEBI:456216"/>
        <dbReference type="EC" id="2.7.11.1"/>
    </reaction>
</comment>
<accession>A0A7S3PI36</accession>
<dbReference type="PANTHER" id="PTHR47679:SF2">
    <property type="entry name" value="C-TERMINAL OF ROC (COR) DOMAIN-CONTAINING PROTEIN"/>
    <property type="match status" value="1"/>
</dbReference>
<dbReference type="InterPro" id="IPR001611">
    <property type="entry name" value="Leu-rich_rpt"/>
</dbReference>
<name>A0A7S3PI36_9STRA</name>
<evidence type="ECO:0000256" key="2">
    <source>
        <dbReference type="ARBA" id="ARBA00022527"/>
    </source>
</evidence>
<evidence type="ECO:0000259" key="11">
    <source>
        <dbReference type="PROSITE" id="PS51424"/>
    </source>
</evidence>
<dbReference type="InterPro" id="IPR032171">
    <property type="entry name" value="COR-A"/>
</dbReference>
<dbReference type="Pfam" id="PF08477">
    <property type="entry name" value="Roc"/>
    <property type="match status" value="1"/>
</dbReference>
<organism evidence="12">
    <name type="scientific">Aplanochytrium stocchinoi</name>
    <dbReference type="NCBI Taxonomy" id="215587"/>
    <lineage>
        <taxon>Eukaryota</taxon>
        <taxon>Sar</taxon>
        <taxon>Stramenopiles</taxon>
        <taxon>Bigyra</taxon>
        <taxon>Labyrinthulomycetes</taxon>
        <taxon>Thraustochytrida</taxon>
        <taxon>Thraustochytriidae</taxon>
        <taxon>Aplanochytrium</taxon>
    </lineage>
</organism>
<feature type="compositionally biased region" description="Polar residues" evidence="10">
    <location>
        <begin position="431"/>
        <end position="449"/>
    </location>
</feature>
<dbReference type="SUPFAM" id="SSF52540">
    <property type="entry name" value="P-loop containing nucleoside triphosphate hydrolases"/>
    <property type="match status" value="1"/>
</dbReference>
<evidence type="ECO:0000313" key="12">
    <source>
        <dbReference type="EMBL" id="CAE0439672.1"/>
    </source>
</evidence>
<keyword evidence="6" id="KW-0418">Kinase</keyword>
<evidence type="ECO:0000256" key="8">
    <source>
        <dbReference type="ARBA" id="ARBA00047899"/>
    </source>
</evidence>
<dbReference type="EC" id="2.7.11.1" evidence="1"/>